<dbReference type="eggNOG" id="COG3187">
    <property type="taxonomic scope" value="Bacteria"/>
</dbReference>
<reference evidence="3 4" key="1">
    <citation type="journal article" date="2010" name="Stand. Genomic Sci.">
        <title>Complete genome sequence of Spirosoma linguale type strain (1).</title>
        <authorList>
            <person name="Lail K."/>
            <person name="Sikorski J."/>
            <person name="Saunders E."/>
            <person name="Lapidus A."/>
            <person name="Glavina Del Rio T."/>
            <person name="Copeland A."/>
            <person name="Tice H."/>
            <person name="Cheng J.-F."/>
            <person name="Lucas S."/>
            <person name="Nolan M."/>
            <person name="Bruce D."/>
            <person name="Goodwin L."/>
            <person name="Pitluck S."/>
            <person name="Ivanova N."/>
            <person name="Mavromatis K."/>
            <person name="Ovchinnikova G."/>
            <person name="Pati A."/>
            <person name="Chen A."/>
            <person name="Palaniappan K."/>
            <person name="Land M."/>
            <person name="Hauser L."/>
            <person name="Chang Y.-J."/>
            <person name="Jeffries C.D."/>
            <person name="Chain P."/>
            <person name="Brettin T."/>
            <person name="Detter J.C."/>
            <person name="Schuetze A."/>
            <person name="Rohde M."/>
            <person name="Tindall B.J."/>
            <person name="Goeker M."/>
            <person name="Bristow J."/>
            <person name="Eisen J.A."/>
            <person name="Markowitz V."/>
            <person name="Hugenholtz P."/>
            <person name="Kyrpides N.C."/>
            <person name="Klenk H.-P."/>
            <person name="Chen F."/>
        </authorList>
    </citation>
    <scope>NUCLEOTIDE SEQUENCE [LARGE SCALE GENOMIC DNA]</scope>
    <source>
        <strain evidence="4">ATCC 33905 / DSM 74 / LMG 10896 / Claus 1</strain>
    </source>
</reference>
<keyword evidence="4" id="KW-1185">Reference proteome</keyword>
<keyword evidence="1" id="KW-0732">Signal</keyword>
<organism evidence="3 4">
    <name type="scientific">Spirosoma linguale (strain ATCC 33905 / DSM 74 / LMG 10896 / Claus 1)</name>
    <dbReference type="NCBI Taxonomy" id="504472"/>
    <lineage>
        <taxon>Bacteria</taxon>
        <taxon>Pseudomonadati</taxon>
        <taxon>Bacteroidota</taxon>
        <taxon>Cytophagia</taxon>
        <taxon>Cytophagales</taxon>
        <taxon>Cytophagaceae</taxon>
        <taxon>Spirosoma</taxon>
    </lineage>
</organism>
<dbReference type="InterPro" id="IPR038670">
    <property type="entry name" value="HslJ-like_sf"/>
</dbReference>
<dbReference type="Gene3D" id="2.40.128.270">
    <property type="match status" value="1"/>
</dbReference>
<dbReference type="InterPro" id="IPR053147">
    <property type="entry name" value="Hsp_HslJ-like"/>
</dbReference>
<evidence type="ECO:0000256" key="1">
    <source>
        <dbReference type="SAM" id="SignalP"/>
    </source>
</evidence>
<feature type="signal peptide" evidence="1">
    <location>
        <begin position="1"/>
        <end position="23"/>
    </location>
</feature>
<dbReference type="STRING" id="504472.Slin_3439"/>
<sequence length="258" mass="28269">MRTTLLGLLLLTAACRRPSTQFAAMLTPANQVSITDYSQHLKAGDEVIAMGNDPAWSLTLNPSKNTLHFKALDGDSLTTTIPERQTDPDGVFRYNTGVESDRITSLFRPDSCVNKLSGQRLDYRVEVNFRGKNYVGCGASLQQLALLNDIWVLTDFRGTAITANGPRNEAPRLEISLAENRVTGTTGCNRLSGSIKADTRQLLVGPLVTIKMACQDAANQLESNLLNELGNPLTYRIGNGKLTLLRNNKPVMTFKKVD</sequence>
<accession>D2QPD9</accession>
<dbReference type="eggNOG" id="COG3650">
    <property type="taxonomic scope" value="Bacteria"/>
</dbReference>
<dbReference type="InterPro" id="IPR005184">
    <property type="entry name" value="DUF306_Meta_HslJ"/>
</dbReference>
<dbReference type="HOGENOM" id="CLU_092758_0_0_10"/>
<dbReference type="Pfam" id="PF03724">
    <property type="entry name" value="META"/>
    <property type="match status" value="1"/>
</dbReference>
<feature type="domain" description="DUF306" evidence="2">
    <location>
        <begin position="147"/>
        <end position="255"/>
    </location>
</feature>
<dbReference type="KEGG" id="sli:Slin_3439"/>
<dbReference type="AlphaFoldDB" id="D2QPD9"/>
<protein>
    <recommendedName>
        <fullName evidence="2">DUF306 domain-containing protein</fullName>
    </recommendedName>
</protein>
<proteinExistence type="predicted"/>
<dbReference type="PROSITE" id="PS51257">
    <property type="entry name" value="PROKAR_LIPOPROTEIN"/>
    <property type="match status" value="1"/>
</dbReference>
<gene>
    <name evidence="3" type="ordered locus">Slin_3439</name>
</gene>
<evidence type="ECO:0000313" key="3">
    <source>
        <dbReference type="EMBL" id="ADB39447.1"/>
    </source>
</evidence>
<evidence type="ECO:0000313" key="4">
    <source>
        <dbReference type="Proteomes" id="UP000002028"/>
    </source>
</evidence>
<dbReference type="PANTHER" id="PTHR35535">
    <property type="entry name" value="HEAT SHOCK PROTEIN HSLJ"/>
    <property type="match status" value="1"/>
</dbReference>
<dbReference type="Proteomes" id="UP000002028">
    <property type="component" value="Chromosome"/>
</dbReference>
<dbReference type="PANTHER" id="PTHR35535:SF2">
    <property type="entry name" value="DUF306 DOMAIN-CONTAINING PROTEIN"/>
    <property type="match status" value="1"/>
</dbReference>
<name>D2QPD9_SPILD</name>
<dbReference type="EMBL" id="CP001769">
    <property type="protein sequence ID" value="ADB39447.1"/>
    <property type="molecule type" value="Genomic_DNA"/>
</dbReference>
<dbReference type="RefSeq" id="WP_012927968.1">
    <property type="nucleotide sequence ID" value="NC_013730.1"/>
</dbReference>
<feature type="chain" id="PRO_5003035807" description="DUF306 domain-containing protein" evidence="1">
    <location>
        <begin position="24"/>
        <end position="258"/>
    </location>
</feature>
<evidence type="ECO:0000259" key="2">
    <source>
        <dbReference type="Pfam" id="PF03724"/>
    </source>
</evidence>